<dbReference type="RefSeq" id="WP_406645305.1">
    <property type="nucleotide sequence ID" value="NZ_CP123584.1"/>
</dbReference>
<name>A0ABZ2XRJ5_9RHOB</name>
<evidence type="ECO:0000313" key="8">
    <source>
        <dbReference type="EMBL" id="WZK87962.1"/>
    </source>
</evidence>
<keyword evidence="4 7" id="KW-0812">Transmembrane</keyword>
<evidence type="ECO:0000256" key="5">
    <source>
        <dbReference type="ARBA" id="ARBA00022989"/>
    </source>
</evidence>
<keyword evidence="5 7" id="KW-1133">Transmembrane helix</keyword>
<feature type="transmembrane region" description="Helical" evidence="7">
    <location>
        <begin position="63"/>
        <end position="86"/>
    </location>
</feature>
<sequence>MKLLRRVFPHPLLTLLLTGVWLLLVNSYSHNSLLFGLFLGIVIPFITQPYWPNRPKLRNPLKVVEYILVVLWDIVAANVVVARIVLFKSNAARKPAWISVPLELRTPEAITVLAGTITMTPGTVAADVSAEGHALLVHCLDAPDPDAVCDEIKDRYEARLKEIFE</sequence>
<dbReference type="Proteomes" id="UP001623232">
    <property type="component" value="Chromosome"/>
</dbReference>
<evidence type="ECO:0000256" key="4">
    <source>
        <dbReference type="ARBA" id="ARBA00022692"/>
    </source>
</evidence>
<gene>
    <name evidence="8" type="ORF">QEZ52_15315</name>
</gene>
<accession>A0ABZ2XRJ5</accession>
<keyword evidence="6 7" id="KW-0472">Membrane</keyword>
<dbReference type="NCBIfam" id="NF006518">
    <property type="entry name" value="PRK08965.1-2"/>
    <property type="match status" value="1"/>
</dbReference>
<evidence type="ECO:0000256" key="1">
    <source>
        <dbReference type="ARBA" id="ARBA00004651"/>
    </source>
</evidence>
<keyword evidence="3" id="KW-1003">Cell membrane</keyword>
<organism evidence="8 9">
    <name type="scientific">Aliisedimentitalea scapharcae</name>
    <dbReference type="NCBI Taxonomy" id="1524259"/>
    <lineage>
        <taxon>Bacteria</taxon>
        <taxon>Pseudomonadati</taxon>
        <taxon>Pseudomonadota</taxon>
        <taxon>Alphaproteobacteria</taxon>
        <taxon>Rhodobacterales</taxon>
        <taxon>Roseobacteraceae</taxon>
        <taxon>Aliisedimentitalea</taxon>
    </lineage>
</organism>
<dbReference type="Pfam" id="PF01899">
    <property type="entry name" value="MNHE"/>
    <property type="match status" value="1"/>
</dbReference>
<evidence type="ECO:0000256" key="2">
    <source>
        <dbReference type="ARBA" id="ARBA00006228"/>
    </source>
</evidence>
<keyword evidence="9" id="KW-1185">Reference proteome</keyword>
<evidence type="ECO:0000256" key="3">
    <source>
        <dbReference type="ARBA" id="ARBA00022475"/>
    </source>
</evidence>
<comment type="similarity">
    <text evidence="2">Belongs to the CPA3 antiporters (TC 2.A.63) subunit E family.</text>
</comment>
<evidence type="ECO:0000256" key="6">
    <source>
        <dbReference type="ARBA" id="ARBA00023136"/>
    </source>
</evidence>
<dbReference type="PANTHER" id="PTHR34584:SF1">
    <property type="entry name" value="NA(+)_H(+) ANTIPORTER SUBUNIT E1"/>
    <property type="match status" value="1"/>
</dbReference>
<dbReference type="PIRSF" id="PIRSF019239">
    <property type="entry name" value="MrpE"/>
    <property type="match status" value="1"/>
</dbReference>
<protein>
    <submittedName>
        <fullName evidence="8">Na+/H+ antiporter subunit E</fullName>
    </submittedName>
</protein>
<feature type="transmembrane region" description="Helical" evidence="7">
    <location>
        <begin position="6"/>
        <end position="25"/>
    </location>
</feature>
<dbReference type="EMBL" id="CP123584">
    <property type="protein sequence ID" value="WZK87962.1"/>
    <property type="molecule type" value="Genomic_DNA"/>
</dbReference>
<feature type="transmembrane region" description="Helical" evidence="7">
    <location>
        <begin position="32"/>
        <end position="51"/>
    </location>
</feature>
<dbReference type="InterPro" id="IPR002758">
    <property type="entry name" value="Cation_antiport_E"/>
</dbReference>
<evidence type="ECO:0000313" key="9">
    <source>
        <dbReference type="Proteomes" id="UP001623232"/>
    </source>
</evidence>
<proteinExistence type="inferred from homology"/>
<comment type="subcellular location">
    <subcellularLocation>
        <location evidence="1">Cell membrane</location>
        <topology evidence="1">Multi-pass membrane protein</topology>
    </subcellularLocation>
</comment>
<reference evidence="8 9" key="1">
    <citation type="submission" date="2023-04" db="EMBL/GenBank/DDBJ databases">
        <title>Complete genome sequence of Alisedimentitalea scapharcae.</title>
        <authorList>
            <person name="Rong J.-C."/>
            <person name="Yi M.-L."/>
            <person name="Zhao Q."/>
        </authorList>
    </citation>
    <scope>NUCLEOTIDE SEQUENCE [LARGE SCALE GENOMIC DNA]</scope>
    <source>
        <strain evidence="8 9">KCTC 42119</strain>
    </source>
</reference>
<evidence type="ECO:0000256" key="7">
    <source>
        <dbReference type="SAM" id="Phobius"/>
    </source>
</evidence>
<dbReference type="PANTHER" id="PTHR34584">
    <property type="entry name" value="NA(+)/H(+) ANTIPORTER SUBUNIT E1"/>
    <property type="match status" value="1"/>
</dbReference>